<dbReference type="PROSITE" id="PS51186">
    <property type="entry name" value="GNAT"/>
    <property type="match status" value="1"/>
</dbReference>
<organism evidence="2 3">
    <name type="scientific">Sphaerisporangium melleum</name>
    <dbReference type="NCBI Taxonomy" id="321316"/>
    <lineage>
        <taxon>Bacteria</taxon>
        <taxon>Bacillati</taxon>
        <taxon>Actinomycetota</taxon>
        <taxon>Actinomycetes</taxon>
        <taxon>Streptosporangiales</taxon>
        <taxon>Streptosporangiaceae</taxon>
        <taxon>Sphaerisporangium</taxon>
    </lineage>
</organism>
<feature type="domain" description="N-acetyltransferase" evidence="1">
    <location>
        <begin position="21"/>
        <end position="161"/>
    </location>
</feature>
<dbReference type="CDD" id="cd04301">
    <property type="entry name" value="NAT_SF"/>
    <property type="match status" value="1"/>
</dbReference>
<dbReference type="GO" id="GO:0016747">
    <property type="term" value="F:acyltransferase activity, transferring groups other than amino-acyl groups"/>
    <property type="evidence" value="ECO:0007669"/>
    <property type="project" value="InterPro"/>
</dbReference>
<dbReference type="AlphaFoldDB" id="A0A917R0R2"/>
<comment type="caution">
    <text evidence="2">The sequence shown here is derived from an EMBL/GenBank/DDBJ whole genome shotgun (WGS) entry which is preliminary data.</text>
</comment>
<dbReference type="EMBL" id="BMNT01000011">
    <property type="protein sequence ID" value="GGK80390.1"/>
    <property type="molecule type" value="Genomic_DNA"/>
</dbReference>
<reference evidence="2" key="1">
    <citation type="journal article" date="2014" name="Int. J. Syst. Evol. Microbiol.">
        <title>Complete genome sequence of Corynebacterium casei LMG S-19264T (=DSM 44701T), isolated from a smear-ripened cheese.</title>
        <authorList>
            <consortium name="US DOE Joint Genome Institute (JGI-PGF)"/>
            <person name="Walter F."/>
            <person name="Albersmeier A."/>
            <person name="Kalinowski J."/>
            <person name="Ruckert C."/>
        </authorList>
    </citation>
    <scope>NUCLEOTIDE SEQUENCE</scope>
    <source>
        <strain evidence="2">JCM 13064</strain>
    </source>
</reference>
<dbReference type="SUPFAM" id="SSF55729">
    <property type="entry name" value="Acyl-CoA N-acyltransferases (Nat)"/>
    <property type="match status" value="1"/>
</dbReference>
<protein>
    <submittedName>
        <fullName evidence="2">N-acetyltransferase</fullName>
    </submittedName>
</protein>
<keyword evidence="3" id="KW-1185">Reference proteome</keyword>
<evidence type="ECO:0000259" key="1">
    <source>
        <dbReference type="PROSITE" id="PS51186"/>
    </source>
</evidence>
<dbReference type="InterPro" id="IPR016181">
    <property type="entry name" value="Acyl_CoA_acyltransferase"/>
</dbReference>
<dbReference type="Pfam" id="PF00583">
    <property type="entry name" value="Acetyltransf_1"/>
    <property type="match status" value="1"/>
</dbReference>
<reference evidence="2" key="2">
    <citation type="submission" date="2020-09" db="EMBL/GenBank/DDBJ databases">
        <authorList>
            <person name="Sun Q."/>
            <person name="Ohkuma M."/>
        </authorList>
    </citation>
    <scope>NUCLEOTIDE SEQUENCE</scope>
    <source>
        <strain evidence="2">JCM 13064</strain>
    </source>
</reference>
<gene>
    <name evidence="2" type="ORF">GCM10007964_23800</name>
</gene>
<sequence>MPGYGEDDRGFSQLGERMAVPIIRAARDADMAALRGDIGGRFELFGLWPGGPGVPDFLDAERAFGDLMVGEVDGRVVGFGGTLRRGKLTHLGDLFVLPEHQSSGVGRMILAELFPQDGARSAFASDDERAIGLYVRHGMIPRCPLFDVEGPPRALAGLRRPRADGDPTLAVAGPDVAGAMDARVSGGDRTDCLTWYAGLPGVTVLAGRSGYAFTRVMDEEVLVGPVGGDTPDDCVNVALQAIAAHPDAELAQVSVPGTHPLLPVLLGAGWRIEDMDTLMVSDDMIRLDRYLPHADLG</sequence>
<evidence type="ECO:0000313" key="3">
    <source>
        <dbReference type="Proteomes" id="UP000645217"/>
    </source>
</evidence>
<dbReference type="Proteomes" id="UP000645217">
    <property type="component" value="Unassembled WGS sequence"/>
</dbReference>
<dbReference type="Gene3D" id="3.40.630.30">
    <property type="match status" value="1"/>
</dbReference>
<name>A0A917R0R2_9ACTN</name>
<proteinExistence type="predicted"/>
<evidence type="ECO:0000313" key="2">
    <source>
        <dbReference type="EMBL" id="GGK80390.1"/>
    </source>
</evidence>
<dbReference type="InterPro" id="IPR000182">
    <property type="entry name" value="GNAT_dom"/>
</dbReference>
<accession>A0A917R0R2</accession>